<dbReference type="FunFam" id="2.60.120.330:FF:000005">
    <property type="entry name" value="1-aminocyclopropane-1-carboxylate oxidase homolog 1"/>
    <property type="match status" value="1"/>
</dbReference>
<keyword evidence="4" id="KW-0560">Oxidoreductase</keyword>
<dbReference type="InterPro" id="IPR027443">
    <property type="entry name" value="IPNS-like_sf"/>
</dbReference>
<dbReference type="GO" id="GO:0046872">
    <property type="term" value="F:metal ion binding"/>
    <property type="evidence" value="ECO:0007669"/>
    <property type="project" value="UniProtKB-KW"/>
</dbReference>
<keyword evidence="8" id="KW-1185">Reference proteome</keyword>
<dbReference type="SUPFAM" id="SSF51197">
    <property type="entry name" value="Clavaminate synthase-like"/>
    <property type="match status" value="2"/>
</dbReference>
<dbReference type="InterPro" id="IPR044861">
    <property type="entry name" value="IPNS-like_FE2OG_OXY"/>
</dbReference>
<feature type="domain" description="Fe2OG dioxygenase" evidence="6">
    <location>
        <begin position="189"/>
        <end position="300"/>
    </location>
</feature>
<dbReference type="PANTHER" id="PTHR10209">
    <property type="entry name" value="OXIDOREDUCTASE, 2OG-FE II OXYGENASE FAMILY PROTEIN"/>
    <property type="match status" value="1"/>
</dbReference>
<comment type="caution">
    <text evidence="7">The sequence shown here is derived from an EMBL/GenBank/DDBJ whole genome shotgun (WGS) entry which is preliminary data.</text>
</comment>
<dbReference type="InterPro" id="IPR026992">
    <property type="entry name" value="DIOX_N"/>
</dbReference>
<evidence type="ECO:0000259" key="6">
    <source>
        <dbReference type="PROSITE" id="PS51471"/>
    </source>
</evidence>
<dbReference type="Gene3D" id="2.60.120.330">
    <property type="entry name" value="B-lactam Antibiotic, Isopenicillin N Synthase, Chain"/>
    <property type="match status" value="3"/>
</dbReference>
<dbReference type="EMBL" id="SDMP01000018">
    <property type="protein sequence ID" value="RYQ96247.1"/>
    <property type="molecule type" value="Genomic_DNA"/>
</dbReference>
<evidence type="ECO:0000313" key="7">
    <source>
        <dbReference type="EMBL" id="RYQ96247.1"/>
    </source>
</evidence>
<evidence type="ECO:0000256" key="5">
    <source>
        <dbReference type="ARBA" id="ARBA00023004"/>
    </source>
</evidence>
<keyword evidence="3" id="KW-0479">Metal-binding</keyword>
<gene>
    <name evidence="7" type="ORF">Ahy_B08g091930</name>
</gene>
<protein>
    <recommendedName>
        <fullName evidence="6">Fe2OG dioxygenase domain-containing protein</fullName>
    </recommendedName>
</protein>
<dbReference type="STRING" id="3818.A0A444Y2V4"/>
<dbReference type="FunFam" id="2.60.120.330:FF:000088">
    <property type="entry name" value="1-aminocyclopropane-1-carboxylate oxidase-like 9"/>
    <property type="match status" value="1"/>
</dbReference>
<sequence length="723" mass="81156">MVEGEVEGREKMINNSDDRMSELKAFDDTKSGVKGLVDGGVTKIPTLFHHPLDKFPNASKTEHTMIPVIDLEGVAKDPITRQQVVSRIREASETWGFFQVVNHGIPESVLEVLKEGVRRFFEQDVEVKKEVYTRDDMKPFVYNIHQHSIGEIVFHVNWLLNLPNLKTCQKYAESLNLHSNYLRDMKLGITEQIRCAGHYYPACPEPELAIGTTKHSDASFLTVLLQDHIGGLQILHNDKWIDVRPVPGTLVVNIGKFSNFVYLIFESTLLITNDRFKSVQHRVLANLIGPRVSFACFLGSSVKPSSKPFGPIKELLSEDSPPKYKETTAAEYVAYFCAKVSNSVPFRVTSQKSKIMVVTSKEESQEAAATSFDRISELKAFDDSKTGVQGLIENGVTKVPPIFHCKEHESNSSSKPNSKFSIPIIDLNNGIIGDDVAAKVKDACENWGFFQIINHDIPIHVLDDMINGTRMFHEQDPEVRKRYYTRDLSGKVFYVSNFTLFQDPAADWKDTLGISMAPNPPKAEELPHVCRDIVMEYSEKVMKLGLTLFELLSEALGLNKSHLKDIGCAEGLLLICHCYPACPQPELTIGSCKHTDRDFMTILLQDQIGGLQVLHHDQWIDVPPLHGALVVNVGDLLQLVTNDKFISVQHRVLANTIGPRISVASLFRPRVEPAEATPKVYGPIKQLLSEETPPLYRDTSLKDYIKNGFQKGLRTCSISHLKL</sequence>
<accession>A0A444Y2V4</accession>
<name>A0A444Y2V4_ARAHY</name>
<feature type="domain" description="Fe2OG dioxygenase" evidence="6">
    <location>
        <begin position="568"/>
        <end position="669"/>
    </location>
</feature>
<comment type="similarity">
    <text evidence="2">Belongs to the iron/ascorbate-dependent oxidoreductase family.</text>
</comment>
<dbReference type="Pfam" id="PF14226">
    <property type="entry name" value="DIOX_N"/>
    <property type="match status" value="2"/>
</dbReference>
<comment type="cofactor">
    <cofactor evidence="1">
        <name>Fe cation</name>
        <dbReference type="ChEBI" id="CHEBI:24875"/>
    </cofactor>
</comment>
<dbReference type="GO" id="GO:0051213">
    <property type="term" value="F:dioxygenase activity"/>
    <property type="evidence" value="ECO:0007669"/>
    <property type="project" value="UniProtKB-ARBA"/>
</dbReference>
<evidence type="ECO:0000256" key="1">
    <source>
        <dbReference type="ARBA" id="ARBA00001962"/>
    </source>
</evidence>
<dbReference type="AlphaFoldDB" id="A0A444Y2V4"/>
<keyword evidence="5" id="KW-0408">Iron</keyword>
<reference evidence="7 8" key="1">
    <citation type="submission" date="2019-01" db="EMBL/GenBank/DDBJ databases">
        <title>Sequencing of cultivated peanut Arachis hypogaea provides insights into genome evolution and oil improvement.</title>
        <authorList>
            <person name="Chen X."/>
        </authorList>
    </citation>
    <scope>NUCLEOTIDE SEQUENCE [LARGE SCALE GENOMIC DNA]</scope>
    <source>
        <strain evidence="8">cv. Fuhuasheng</strain>
        <tissue evidence="7">Leaves</tissue>
    </source>
</reference>
<evidence type="ECO:0000313" key="8">
    <source>
        <dbReference type="Proteomes" id="UP000289738"/>
    </source>
</evidence>
<dbReference type="Proteomes" id="UP000289738">
    <property type="component" value="Chromosome B08"/>
</dbReference>
<evidence type="ECO:0000256" key="2">
    <source>
        <dbReference type="ARBA" id="ARBA00008056"/>
    </source>
</evidence>
<dbReference type="PANTHER" id="PTHR10209:SF672">
    <property type="entry name" value="2-OXOGLUTARATE-DEPENDENT DIOXYGENASE"/>
    <property type="match status" value="1"/>
</dbReference>
<organism evidence="7 8">
    <name type="scientific">Arachis hypogaea</name>
    <name type="common">Peanut</name>
    <dbReference type="NCBI Taxonomy" id="3818"/>
    <lineage>
        <taxon>Eukaryota</taxon>
        <taxon>Viridiplantae</taxon>
        <taxon>Streptophyta</taxon>
        <taxon>Embryophyta</taxon>
        <taxon>Tracheophyta</taxon>
        <taxon>Spermatophyta</taxon>
        <taxon>Magnoliopsida</taxon>
        <taxon>eudicotyledons</taxon>
        <taxon>Gunneridae</taxon>
        <taxon>Pentapetalae</taxon>
        <taxon>rosids</taxon>
        <taxon>fabids</taxon>
        <taxon>Fabales</taxon>
        <taxon>Fabaceae</taxon>
        <taxon>Papilionoideae</taxon>
        <taxon>50 kb inversion clade</taxon>
        <taxon>dalbergioids sensu lato</taxon>
        <taxon>Dalbergieae</taxon>
        <taxon>Pterocarpus clade</taxon>
        <taxon>Arachis</taxon>
    </lineage>
</organism>
<proteinExistence type="inferred from homology"/>
<evidence type="ECO:0000256" key="4">
    <source>
        <dbReference type="ARBA" id="ARBA00023002"/>
    </source>
</evidence>
<dbReference type="InterPro" id="IPR005123">
    <property type="entry name" value="Oxoglu/Fe-dep_dioxygenase_dom"/>
</dbReference>
<dbReference type="Pfam" id="PF03171">
    <property type="entry name" value="2OG-FeII_Oxy"/>
    <property type="match status" value="2"/>
</dbReference>
<evidence type="ECO:0000256" key="3">
    <source>
        <dbReference type="ARBA" id="ARBA00022723"/>
    </source>
</evidence>
<dbReference type="PROSITE" id="PS51471">
    <property type="entry name" value="FE2OG_OXY"/>
    <property type="match status" value="2"/>
</dbReference>